<evidence type="ECO:0000259" key="8">
    <source>
        <dbReference type="Pfam" id="PF12704"/>
    </source>
</evidence>
<feature type="domain" description="MacB-like periplasmic core" evidence="8">
    <location>
        <begin position="20"/>
        <end position="238"/>
    </location>
</feature>
<dbReference type="KEGG" id="agi:FSB73_06915"/>
<accession>A0A5B8VLF0</accession>
<keyword evidence="5 6" id="KW-0472">Membrane</keyword>
<organism evidence="9 10">
    <name type="scientific">Arachidicoccus ginsenosidivorans</name>
    <dbReference type="NCBI Taxonomy" id="496057"/>
    <lineage>
        <taxon>Bacteria</taxon>
        <taxon>Pseudomonadati</taxon>
        <taxon>Bacteroidota</taxon>
        <taxon>Chitinophagia</taxon>
        <taxon>Chitinophagales</taxon>
        <taxon>Chitinophagaceae</taxon>
        <taxon>Arachidicoccus</taxon>
    </lineage>
</organism>
<feature type="transmembrane region" description="Helical" evidence="6">
    <location>
        <begin position="21"/>
        <end position="41"/>
    </location>
</feature>
<dbReference type="InterPro" id="IPR003838">
    <property type="entry name" value="ABC3_permease_C"/>
</dbReference>
<dbReference type="AlphaFoldDB" id="A0A5B8VLF0"/>
<name>A0A5B8VLF0_9BACT</name>
<evidence type="ECO:0000313" key="10">
    <source>
        <dbReference type="Proteomes" id="UP000321291"/>
    </source>
</evidence>
<proteinExistence type="predicted"/>
<evidence type="ECO:0000259" key="7">
    <source>
        <dbReference type="Pfam" id="PF02687"/>
    </source>
</evidence>
<feature type="domain" description="ABC3 transporter permease C-terminal" evidence="7">
    <location>
        <begin position="665"/>
        <end position="779"/>
    </location>
</feature>
<feature type="transmembrane region" description="Helical" evidence="6">
    <location>
        <begin position="276"/>
        <end position="299"/>
    </location>
</feature>
<dbReference type="Pfam" id="PF12704">
    <property type="entry name" value="MacB_PCD"/>
    <property type="match status" value="1"/>
</dbReference>
<dbReference type="RefSeq" id="WP_146780814.1">
    <property type="nucleotide sequence ID" value="NZ_CP042434.1"/>
</dbReference>
<keyword evidence="2" id="KW-1003">Cell membrane</keyword>
<dbReference type="OrthoDB" id="5933722at2"/>
<dbReference type="GO" id="GO:0022857">
    <property type="term" value="F:transmembrane transporter activity"/>
    <property type="evidence" value="ECO:0007669"/>
    <property type="project" value="TreeGrafter"/>
</dbReference>
<evidence type="ECO:0000313" key="9">
    <source>
        <dbReference type="EMBL" id="QEC71436.1"/>
    </source>
</evidence>
<feature type="transmembrane region" description="Helical" evidence="6">
    <location>
        <begin position="663"/>
        <end position="687"/>
    </location>
</feature>
<evidence type="ECO:0000256" key="1">
    <source>
        <dbReference type="ARBA" id="ARBA00004651"/>
    </source>
</evidence>
<evidence type="ECO:0000256" key="4">
    <source>
        <dbReference type="ARBA" id="ARBA00022989"/>
    </source>
</evidence>
<feature type="transmembrane region" description="Helical" evidence="6">
    <location>
        <begin position="413"/>
        <end position="437"/>
    </location>
</feature>
<evidence type="ECO:0000256" key="5">
    <source>
        <dbReference type="ARBA" id="ARBA00023136"/>
    </source>
</evidence>
<dbReference type="Pfam" id="PF02687">
    <property type="entry name" value="FtsX"/>
    <property type="match status" value="2"/>
</dbReference>
<feature type="transmembrane region" description="Helical" evidence="6">
    <location>
        <begin position="324"/>
        <end position="351"/>
    </location>
</feature>
<reference evidence="9 10" key="1">
    <citation type="journal article" date="2017" name="Int. J. Syst. Evol. Microbiol.">
        <title>Arachidicoccus ginsenosidivorans sp. nov., with ginsenoside-converting activity isolated from ginseng cultivating soil.</title>
        <authorList>
            <person name="Siddiqi M.Z."/>
            <person name="Aslam Z."/>
            <person name="Im W.T."/>
        </authorList>
    </citation>
    <scope>NUCLEOTIDE SEQUENCE [LARGE SCALE GENOMIC DNA]</scope>
    <source>
        <strain evidence="9 10">Gsoil 809</strain>
    </source>
</reference>
<dbReference type="Proteomes" id="UP000321291">
    <property type="component" value="Chromosome"/>
</dbReference>
<feature type="domain" description="ABC3 transporter permease C-terminal" evidence="7">
    <location>
        <begin position="283"/>
        <end position="395"/>
    </location>
</feature>
<dbReference type="InterPro" id="IPR050250">
    <property type="entry name" value="Macrolide_Exporter_MacB"/>
</dbReference>
<evidence type="ECO:0000256" key="2">
    <source>
        <dbReference type="ARBA" id="ARBA00022475"/>
    </source>
</evidence>
<keyword evidence="10" id="KW-1185">Reference proteome</keyword>
<protein>
    <submittedName>
        <fullName evidence="9">FtsX-like permease family protein</fullName>
    </submittedName>
</protein>
<feature type="transmembrane region" description="Helical" evidence="6">
    <location>
        <begin position="371"/>
        <end position="393"/>
    </location>
</feature>
<evidence type="ECO:0000256" key="3">
    <source>
        <dbReference type="ARBA" id="ARBA00022692"/>
    </source>
</evidence>
<dbReference type="InterPro" id="IPR025857">
    <property type="entry name" value="MacB_PCD"/>
</dbReference>
<dbReference type="GO" id="GO:0005886">
    <property type="term" value="C:plasma membrane"/>
    <property type="evidence" value="ECO:0007669"/>
    <property type="project" value="UniProtKB-SubCell"/>
</dbReference>
<comment type="subcellular location">
    <subcellularLocation>
        <location evidence="1">Cell membrane</location>
        <topology evidence="1">Multi-pass membrane protein</topology>
    </subcellularLocation>
</comment>
<keyword evidence="3 6" id="KW-0812">Transmembrane</keyword>
<gene>
    <name evidence="9" type="ORF">FSB73_06915</name>
</gene>
<feature type="transmembrane region" description="Helical" evidence="6">
    <location>
        <begin position="749"/>
        <end position="769"/>
    </location>
</feature>
<dbReference type="PANTHER" id="PTHR30572">
    <property type="entry name" value="MEMBRANE COMPONENT OF TRANSPORTER-RELATED"/>
    <property type="match status" value="1"/>
</dbReference>
<dbReference type="PANTHER" id="PTHR30572:SF18">
    <property type="entry name" value="ABC-TYPE MACROLIDE FAMILY EXPORT SYSTEM PERMEASE COMPONENT 2"/>
    <property type="match status" value="1"/>
</dbReference>
<feature type="transmembrane region" description="Helical" evidence="6">
    <location>
        <begin position="699"/>
        <end position="729"/>
    </location>
</feature>
<keyword evidence="4 6" id="KW-1133">Transmembrane helix</keyword>
<sequence>MIKSYLKTAWRSLKRNKLFSGLNIFGLAIGMAGAILIAILLQHMLSYDRFHKQEDQLFMISNRDKLGGDLYTWRYTPKILGSTLASERPEIQNWTRSRTGQSFLFTVGDQKIQNKNGNYVDPGFFKMFSFPMVTGGPNKDWDAGTGIILASSFAKALFGRTDVVGQTIKLDTSSLVTVSGVIKDMPENTDLKSDYLLSWAYANRFGEVDSSWGNNSVQTYVKLQKGTNLSAFNQAIRDVTKSHRDDITTEIYAEPLKNVFLYSEQHNGKFDSGRIVVVRCLAVIGFLLLLIACINFMNLSTAQSERRAREVGVKKVIGASRIRLIAQFLIESVLLSLFAFIIALGIVLLVLPAFGNLVETKLSWHFGWTGWLIALAVMVITGLIAGSYPAFYLSSFAPVKVLKGSFVRMGGKISARSVLVVLQFTVAIILILTTIMITQDIRYVQNRDTGYNQSELVFSSLNGNLRKNYPALKNELLSSGAITSMSRNMSPITQRFSDGWGMTWPGSNKADEKTDFVRYSSDADMVKTMGMHLVKGRDIDIYKYPGDSTAMMLTQSAVKAMRLKNPIGAIVGDNDTKWHVVGVIDDFIIEQPFDKIQPMVIEGPDSWYSTIHYRLNPAHSVEQNLATIKQVFDKYNMDYPFEYHFADDTYATKFKENKKLGQLSMLFAGLTIFISCLGLFGLITYMAETKTKEIGVRKVLGASVAGIIGLLSKGFVKLIIISFVIAVPIAYYIMHRWLSASTYSISVQWWWFVITILIAVIIAILTVSFQAMKAARVSPVKSLKTE</sequence>
<dbReference type="EMBL" id="CP042434">
    <property type="protein sequence ID" value="QEC71436.1"/>
    <property type="molecule type" value="Genomic_DNA"/>
</dbReference>
<evidence type="ECO:0000256" key="6">
    <source>
        <dbReference type="SAM" id="Phobius"/>
    </source>
</evidence>